<accession>A0A0X3NIQ1</accession>
<evidence type="ECO:0000256" key="1">
    <source>
        <dbReference type="SAM" id="Phobius"/>
    </source>
</evidence>
<evidence type="ECO:0000313" key="2">
    <source>
        <dbReference type="EMBL" id="JAP39851.1"/>
    </source>
</evidence>
<keyword evidence="1" id="KW-1133">Transmembrane helix</keyword>
<name>A0A0X3NIQ1_SCHSO</name>
<keyword evidence="1" id="KW-0812">Transmembrane</keyword>
<dbReference type="EMBL" id="GEEE01023374">
    <property type="protein sequence ID" value="JAP39851.1"/>
    <property type="molecule type" value="Transcribed_RNA"/>
</dbReference>
<proteinExistence type="predicted"/>
<organism evidence="2">
    <name type="scientific">Schistocephalus solidus</name>
    <name type="common">Tapeworm</name>
    <dbReference type="NCBI Taxonomy" id="70667"/>
    <lineage>
        <taxon>Eukaryota</taxon>
        <taxon>Metazoa</taxon>
        <taxon>Spiralia</taxon>
        <taxon>Lophotrochozoa</taxon>
        <taxon>Platyhelminthes</taxon>
        <taxon>Cestoda</taxon>
        <taxon>Eucestoda</taxon>
        <taxon>Diphyllobothriidea</taxon>
        <taxon>Diphyllobothriidae</taxon>
        <taxon>Schistocephalus</taxon>
    </lineage>
</organism>
<protein>
    <submittedName>
        <fullName evidence="2">Uncharacterized protein</fullName>
    </submittedName>
</protein>
<feature type="transmembrane region" description="Helical" evidence="1">
    <location>
        <begin position="31"/>
        <end position="48"/>
    </location>
</feature>
<dbReference type="AlphaFoldDB" id="A0A0X3NIQ1"/>
<sequence length="102" mass="11750">MVRTQARMGVGVGSVCRPHRRDLQASGLERSHYLMVLYVYIGFGFGRVEMFKRMLKGLLHAITGFPVPLNIIALCQIHRFENLVRNSKQEVIHVGLWRQKLC</sequence>
<gene>
    <name evidence="2" type="ORF">TR150976</name>
</gene>
<reference evidence="2" key="1">
    <citation type="submission" date="2016-01" db="EMBL/GenBank/DDBJ databases">
        <title>Reference transcriptome for the parasite Schistocephalus solidus: insights into the molecular evolution of parasitism.</title>
        <authorList>
            <person name="Hebert F.O."/>
            <person name="Grambauer S."/>
            <person name="Barber I."/>
            <person name="Landry C.R."/>
            <person name="Aubin-Horth N."/>
        </authorList>
    </citation>
    <scope>NUCLEOTIDE SEQUENCE</scope>
</reference>
<keyword evidence="1" id="KW-0472">Membrane</keyword>